<dbReference type="Pfam" id="PF01980">
    <property type="entry name" value="TrmO_N"/>
    <property type="match status" value="1"/>
</dbReference>
<evidence type="ECO:0000259" key="4">
    <source>
        <dbReference type="PROSITE" id="PS51668"/>
    </source>
</evidence>
<feature type="signal peptide" evidence="3">
    <location>
        <begin position="1"/>
        <end position="18"/>
    </location>
</feature>
<dbReference type="PROSITE" id="PS01318">
    <property type="entry name" value="TSAA_1"/>
    <property type="match status" value="1"/>
</dbReference>
<dbReference type="InterPro" id="IPR036413">
    <property type="entry name" value="YaeB-like_sf"/>
</dbReference>
<organism evidence="5 6">
    <name type="scientific">Prymnesium parvum</name>
    <name type="common">Toxic golden alga</name>
    <dbReference type="NCBI Taxonomy" id="97485"/>
    <lineage>
        <taxon>Eukaryota</taxon>
        <taxon>Haptista</taxon>
        <taxon>Haptophyta</taxon>
        <taxon>Prymnesiophyceae</taxon>
        <taxon>Prymnesiales</taxon>
        <taxon>Prymnesiaceae</taxon>
        <taxon>Prymnesium</taxon>
    </lineage>
</organism>
<dbReference type="InterPro" id="IPR023368">
    <property type="entry name" value="UPF0066_cons_site"/>
</dbReference>
<dbReference type="InterPro" id="IPR036414">
    <property type="entry name" value="YaeB_N_sf"/>
</dbReference>
<dbReference type="PROSITE" id="PS51668">
    <property type="entry name" value="TSAA_2"/>
    <property type="match status" value="1"/>
</dbReference>
<evidence type="ECO:0000313" key="6">
    <source>
        <dbReference type="Proteomes" id="UP001515480"/>
    </source>
</evidence>
<evidence type="ECO:0000256" key="1">
    <source>
        <dbReference type="ARBA" id="ARBA00022691"/>
    </source>
</evidence>
<dbReference type="SUPFAM" id="SSF118196">
    <property type="entry name" value="YaeB-like"/>
    <property type="match status" value="1"/>
</dbReference>
<feature type="chain" id="PRO_5044339091" description="TsaA-like domain-containing protein" evidence="3">
    <location>
        <begin position="19"/>
        <end position="223"/>
    </location>
</feature>
<dbReference type="PANTHER" id="PTHR12818:SF0">
    <property type="entry name" value="TRNA (ADENINE(37)-N6)-METHYLTRANSFERASE"/>
    <property type="match status" value="1"/>
</dbReference>
<keyword evidence="1" id="KW-0949">S-adenosyl-L-methionine</keyword>
<protein>
    <recommendedName>
        <fullName evidence="4">TsaA-like domain-containing protein</fullName>
    </recommendedName>
</protein>
<evidence type="ECO:0000256" key="3">
    <source>
        <dbReference type="SAM" id="SignalP"/>
    </source>
</evidence>
<dbReference type="NCBIfam" id="TIGR00104">
    <property type="entry name" value="tRNA_TsaA"/>
    <property type="match status" value="1"/>
</dbReference>
<dbReference type="Proteomes" id="UP001515480">
    <property type="component" value="Unassembled WGS sequence"/>
</dbReference>
<sequence>MRHLGVCALAASCAGAQALQGGAHDPRASRPPLQYTAPFQDRWRQPVTLTPIGWISSPYKERFGTPRQPTVTRQVAGRRAQEGTIELAADVGLRHSLRSLEGFDYCWVICYMHMNTGWRPLVTPPRGPRKMRRGVFATRAPHRPNQLALSALRIREVQAEELRIKVTGLDLLDGTPVLDIKPYIPYADAFPNAAAGWVDELGSPHAPDHLDYFPPPPHLESSE</sequence>
<keyword evidence="6" id="KW-1185">Reference proteome</keyword>
<comment type="similarity">
    <text evidence="2">Belongs to the tRNA methyltransferase O family.</text>
</comment>
<dbReference type="EMBL" id="JBGBPQ010000003">
    <property type="protein sequence ID" value="KAL1526234.1"/>
    <property type="molecule type" value="Genomic_DNA"/>
</dbReference>
<dbReference type="Gene3D" id="2.40.30.70">
    <property type="entry name" value="YaeB-like"/>
    <property type="match status" value="1"/>
</dbReference>
<evidence type="ECO:0000313" key="5">
    <source>
        <dbReference type="EMBL" id="KAL1526234.1"/>
    </source>
</evidence>
<evidence type="ECO:0000256" key="2">
    <source>
        <dbReference type="ARBA" id="ARBA00033753"/>
    </source>
</evidence>
<name>A0AB34JWZ5_PRYPA</name>
<dbReference type="AlphaFoldDB" id="A0AB34JWZ5"/>
<gene>
    <name evidence="5" type="ORF">AB1Y20_014956</name>
</gene>
<keyword evidence="3" id="KW-0732">Signal</keyword>
<feature type="domain" description="TsaA-like" evidence="4">
    <location>
        <begin position="49"/>
        <end position="192"/>
    </location>
</feature>
<comment type="caution">
    <text evidence="5">The sequence shown here is derived from an EMBL/GenBank/DDBJ whole genome shotgun (WGS) entry which is preliminary data.</text>
</comment>
<dbReference type="InterPro" id="IPR040372">
    <property type="entry name" value="YaeB-like"/>
</dbReference>
<accession>A0AB34JWZ5</accession>
<proteinExistence type="inferred from homology"/>
<dbReference type="PANTHER" id="PTHR12818">
    <property type="entry name" value="TRNA (ADENINE(37)-N6)-METHYLTRANSFERASE"/>
    <property type="match status" value="1"/>
</dbReference>
<reference evidence="5 6" key="1">
    <citation type="journal article" date="2024" name="Science">
        <title>Giant polyketide synthase enzymes in the biosynthesis of giant marine polyether toxins.</title>
        <authorList>
            <person name="Fallon T.R."/>
            <person name="Shende V.V."/>
            <person name="Wierzbicki I.H."/>
            <person name="Pendleton A.L."/>
            <person name="Watervoot N.F."/>
            <person name="Auber R.P."/>
            <person name="Gonzalez D.J."/>
            <person name="Wisecaver J.H."/>
            <person name="Moore B.S."/>
        </authorList>
    </citation>
    <scope>NUCLEOTIDE SEQUENCE [LARGE SCALE GENOMIC DNA]</scope>
    <source>
        <strain evidence="5 6">12B1</strain>
    </source>
</reference>
<dbReference type="CDD" id="cd09281">
    <property type="entry name" value="UPF0066"/>
    <property type="match status" value="1"/>
</dbReference>
<dbReference type="InterPro" id="IPR023370">
    <property type="entry name" value="TrmO-like_N"/>
</dbReference>